<accession>A0A0G2FAR0</accession>
<feature type="region of interest" description="Disordered" evidence="1">
    <location>
        <begin position="250"/>
        <end position="301"/>
    </location>
</feature>
<dbReference type="Proteomes" id="UP000034680">
    <property type="component" value="Unassembled WGS sequence"/>
</dbReference>
<evidence type="ECO:0000256" key="1">
    <source>
        <dbReference type="SAM" id="MobiDB-lite"/>
    </source>
</evidence>
<organism evidence="2 3">
    <name type="scientific">Diaporthe ampelina</name>
    <dbReference type="NCBI Taxonomy" id="1214573"/>
    <lineage>
        <taxon>Eukaryota</taxon>
        <taxon>Fungi</taxon>
        <taxon>Dikarya</taxon>
        <taxon>Ascomycota</taxon>
        <taxon>Pezizomycotina</taxon>
        <taxon>Sordariomycetes</taxon>
        <taxon>Sordariomycetidae</taxon>
        <taxon>Diaporthales</taxon>
        <taxon>Diaporthaceae</taxon>
        <taxon>Diaporthe</taxon>
    </lineage>
</organism>
<dbReference type="EMBL" id="LCUC01000399">
    <property type="protein sequence ID" value="KKY31274.1"/>
    <property type="molecule type" value="Genomic_DNA"/>
</dbReference>
<sequence length="301" mass="33787">MSIGHFHAPTEDEETEEQIARSFSHSKDGSKSGSGLRTQLKGFVRDLKATSQSATRLVSLESRLTKELKDPARFPEIARHAVVRKGLDLCPEETAYLRAGRGPLIQKSKSGLHTAPMDLHAVFTTGYLFMQEDPMINPMGSAASEMAGYHWEWWKWTDAKCHLDDGAEPLPILTVIIHERPWKDWVDEQHHFGNEDPRSEEHQDASDACPKYLILHPSRKTDVILNMDASSDVQKDSFQQRVSQIGLRRGLDFHKRHPNLKPPPPPNSPEASKPDRVQGLYAQIYGGARTSGERPATVVDS</sequence>
<keyword evidence="3" id="KW-1185">Reference proteome</keyword>
<dbReference type="OrthoDB" id="6121437at2759"/>
<feature type="region of interest" description="Disordered" evidence="1">
    <location>
        <begin position="1"/>
        <end position="36"/>
    </location>
</feature>
<dbReference type="AlphaFoldDB" id="A0A0G2FAR0"/>
<reference evidence="2 3" key="1">
    <citation type="submission" date="2015-05" db="EMBL/GenBank/DDBJ databases">
        <title>Distinctive expansion of gene families associated with plant cell wall degradation and secondary metabolism in the genomes of grapevine trunk pathogens.</title>
        <authorList>
            <person name="Lawrence D.P."/>
            <person name="Travadon R."/>
            <person name="Rolshausen P.E."/>
            <person name="Baumgartner K."/>
        </authorList>
    </citation>
    <scope>NUCLEOTIDE SEQUENCE [LARGE SCALE GENOMIC DNA]</scope>
    <source>
        <strain evidence="2">DA912</strain>
    </source>
</reference>
<comment type="caution">
    <text evidence="2">The sequence shown here is derived from an EMBL/GenBank/DDBJ whole genome shotgun (WGS) entry which is preliminary data.</text>
</comment>
<reference evidence="2 3" key="2">
    <citation type="submission" date="2015-05" db="EMBL/GenBank/DDBJ databases">
        <authorList>
            <person name="Morales-Cruz A."/>
            <person name="Amrine K.C."/>
            <person name="Cantu D."/>
        </authorList>
    </citation>
    <scope>NUCLEOTIDE SEQUENCE [LARGE SCALE GENOMIC DNA]</scope>
    <source>
        <strain evidence="2">DA912</strain>
    </source>
</reference>
<dbReference type="STRING" id="1214573.A0A0G2FAR0"/>
<evidence type="ECO:0000313" key="2">
    <source>
        <dbReference type="EMBL" id="KKY31274.1"/>
    </source>
</evidence>
<protein>
    <submittedName>
        <fullName evidence="2">Putative cytosolic phospholipase</fullName>
    </submittedName>
</protein>
<proteinExistence type="predicted"/>
<evidence type="ECO:0000313" key="3">
    <source>
        <dbReference type="Proteomes" id="UP000034680"/>
    </source>
</evidence>
<name>A0A0G2FAR0_9PEZI</name>
<gene>
    <name evidence="2" type="ORF">UCDDA912_g08770</name>
</gene>